<reference evidence="3" key="1">
    <citation type="submission" date="2016-06" db="EMBL/GenBank/DDBJ databases">
        <authorList>
            <person name="Varghese N."/>
            <person name="Submissions Spin"/>
        </authorList>
    </citation>
    <scope>NUCLEOTIDE SEQUENCE [LARGE SCALE GENOMIC DNA]</scope>
    <source>
        <strain evidence="3">DSM 45161</strain>
    </source>
</reference>
<dbReference type="Gene3D" id="3.40.30.10">
    <property type="entry name" value="Glutaredoxin"/>
    <property type="match status" value="1"/>
</dbReference>
<evidence type="ECO:0000313" key="3">
    <source>
        <dbReference type="Proteomes" id="UP000198215"/>
    </source>
</evidence>
<dbReference type="SUPFAM" id="SSF52833">
    <property type="entry name" value="Thioredoxin-like"/>
    <property type="match status" value="1"/>
</dbReference>
<keyword evidence="3" id="KW-1185">Reference proteome</keyword>
<evidence type="ECO:0000256" key="1">
    <source>
        <dbReference type="SAM" id="MobiDB-lite"/>
    </source>
</evidence>
<sequence length="209" mass="23621">MTARAKVDLWFDPMDPWSWIVSRWLLEVERVREIDLGFHVMSVSLINADREVPAQYQDDPEAFLARMRKAWGPVRVATAAVALKGDEVLRDLYTAVGTRIHERGDADYDRVVREALAEVGLPAELAEAAHGEEHDARLKESTERGMRPVGTDVGSPIVHIGRLAFFGPVISRIPRGEQAGRFFDSLAGLAEFPHFWELKRTRTEEPEFS</sequence>
<dbReference type="InterPro" id="IPR053977">
    <property type="entry name" value="Rv2466c-like"/>
</dbReference>
<organism evidence="2 3">
    <name type="scientific">Micromonospora coxensis</name>
    <dbReference type="NCBI Taxonomy" id="356852"/>
    <lineage>
        <taxon>Bacteria</taxon>
        <taxon>Bacillati</taxon>
        <taxon>Actinomycetota</taxon>
        <taxon>Actinomycetes</taxon>
        <taxon>Micromonosporales</taxon>
        <taxon>Micromonosporaceae</taxon>
        <taxon>Micromonospora</taxon>
    </lineage>
</organism>
<feature type="region of interest" description="Disordered" evidence="1">
    <location>
        <begin position="130"/>
        <end position="150"/>
    </location>
</feature>
<dbReference type="EMBL" id="LT607753">
    <property type="protein sequence ID" value="SCG44036.1"/>
    <property type="molecule type" value="Genomic_DNA"/>
</dbReference>
<evidence type="ECO:0000313" key="2">
    <source>
        <dbReference type="EMBL" id="SCG44036.1"/>
    </source>
</evidence>
<dbReference type="InterPro" id="IPR036249">
    <property type="entry name" value="Thioredoxin-like_sf"/>
</dbReference>
<gene>
    <name evidence="2" type="ORF">GA0070614_1161</name>
</gene>
<dbReference type="Pfam" id="PF22234">
    <property type="entry name" value="Rv2466c-like"/>
    <property type="match status" value="1"/>
</dbReference>
<dbReference type="OrthoDB" id="4125991at2"/>
<protein>
    <recommendedName>
        <fullName evidence="4">Disulfide bond formation protein DsbA</fullName>
    </recommendedName>
</protein>
<dbReference type="AlphaFoldDB" id="A0A1C5HDE9"/>
<evidence type="ECO:0008006" key="4">
    <source>
        <dbReference type="Google" id="ProtNLM"/>
    </source>
</evidence>
<feature type="compositionally biased region" description="Basic and acidic residues" evidence="1">
    <location>
        <begin position="130"/>
        <end position="146"/>
    </location>
</feature>
<name>A0A1C5HDE9_9ACTN</name>
<dbReference type="Proteomes" id="UP000198215">
    <property type="component" value="Chromosome I"/>
</dbReference>
<proteinExistence type="predicted"/>
<accession>A0A1C5HDE9</accession>
<dbReference type="RefSeq" id="WP_088974983.1">
    <property type="nucleotide sequence ID" value="NZ_LT607753.1"/>
</dbReference>